<dbReference type="PANTHER" id="PTHR44845">
    <property type="entry name" value="CARRIER DOMAIN-CONTAINING PROTEIN"/>
    <property type="match status" value="1"/>
</dbReference>
<dbReference type="InterPro" id="IPR013120">
    <property type="entry name" value="FAR_NAD-bd"/>
</dbReference>
<name>A0A7J6M865_PEROL</name>
<dbReference type="PROSITE" id="PS50075">
    <property type="entry name" value="CARRIER"/>
    <property type="match status" value="1"/>
</dbReference>
<gene>
    <name evidence="4" type="ORF">FOZ61_007934</name>
</gene>
<dbReference type="SUPFAM" id="SSF47336">
    <property type="entry name" value="ACP-like"/>
    <property type="match status" value="1"/>
</dbReference>
<dbReference type="Gene3D" id="3.30.300.30">
    <property type="match status" value="1"/>
</dbReference>
<dbReference type="InterPro" id="IPR042099">
    <property type="entry name" value="ANL_N_sf"/>
</dbReference>
<comment type="caution">
    <text evidence="4">The sequence shown here is derived from an EMBL/GenBank/DDBJ whole genome shotgun (WGS) entry which is preliminary data.</text>
</comment>
<evidence type="ECO:0000313" key="5">
    <source>
        <dbReference type="Proteomes" id="UP000570595"/>
    </source>
</evidence>
<dbReference type="Pfam" id="PF00501">
    <property type="entry name" value="AMP-binding"/>
    <property type="match status" value="1"/>
</dbReference>
<keyword evidence="1" id="KW-0596">Phosphopantetheine</keyword>
<dbReference type="InterPro" id="IPR016024">
    <property type="entry name" value="ARM-type_fold"/>
</dbReference>
<dbReference type="InterPro" id="IPR020806">
    <property type="entry name" value="PKS_PP-bd"/>
</dbReference>
<keyword evidence="2" id="KW-0597">Phosphoprotein</keyword>
<dbReference type="PANTHER" id="PTHR44845:SF6">
    <property type="entry name" value="BETA-ALANINE-ACTIVATING ENZYME"/>
    <property type="match status" value="1"/>
</dbReference>
<dbReference type="InterPro" id="IPR036291">
    <property type="entry name" value="NAD(P)-bd_dom_sf"/>
</dbReference>
<dbReference type="InterPro" id="IPR000873">
    <property type="entry name" value="AMP-dep_synth/lig_dom"/>
</dbReference>
<dbReference type="SUPFAM" id="SSF48371">
    <property type="entry name" value="ARM repeat"/>
    <property type="match status" value="1"/>
</dbReference>
<dbReference type="EMBL" id="JABAHT010000050">
    <property type="protein sequence ID" value="KAF4667685.1"/>
    <property type="molecule type" value="Genomic_DNA"/>
</dbReference>
<dbReference type="InterPro" id="IPR036736">
    <property type="entry name" value="ACP-like_sf"/>
</dbReference>
<dbReference type="OrthoDB" id="421986at2759"/>
<dbReference type="SMART" id="SM00823">
    <property type="entry name" value="PKS_PP"/>
    <property type="match status" value="1"/>
</dbReference>
<evidence type="ECO:0000313" key="4">
    <source>
        <dbReference type="EMBL" id="KAF4667685.1"/>
    </source>
</evidence>
<dbReference type="InterPro" id="IPR006162">
    <property type="entry name" value="Ppantetheine_attach_site"/>
</dbReference>
<dbReference type="Pfam" id="PF07993">
    <property type="entry name" value="NAD_binding_4"/>
    <property type="match status" value="1"/>
</dbReference>
<accession>A0A7J6M865</accession>
<evidence type="ECO:0000259" key="3">
    <source>
        <dbReference type="PROSITE" id="PS50075"/>
    </source>
</evidence>
<protein>
    <recommendedName>
        <fullName evidence="3">Carrier domain-containing protein</fullName>
    </recommendedName>
</protein>
<dbReference type="Pfam" id="PF00550">
    <property type="entry name" value="PP-binding"/>
    <property type="match status" value="1"/>
</dbReference>
<proteinExistence type="predicted"/>
<dbReference type="PROSITE" id="PS00012">
    <property type="entry name" value="PHOSPHOPANTETHEINE"/>
    <property type="match status" value="1"/>
</dbReference>
<dbReference type="Gene3D" id="3.40.50.720">
    <property type="entry name" value="NAD(P)-binding Rossmann-like Domain"/>
    <property type="match status" value="1"/>
</dbReference>
<dbReference type="SUPFAM" id="SSF56801">
    <property type="entry name" value="Acetyl-CoA synthetase-like"/>
    <property type="match status" value="1"/>
</dbReference>
<evidence type="ECO:0000256" key="2">
    <source>
        <dbReference type="ARBA" id="ARBA00022553"/>
    </source>
</evidence>
<dbReference type="InterPro" id="IPR045851">
    <property type="entry name" value="AMP-bd_C_sf"/>
</dbReference>
<dbReference type="InterPro" id="IPR009081">
    <property type="entry name" value="PP-bd_ACP"/>
</dbReference>
<dbReference type="GO" id="GO:0031177">
    <property type="term" value="F:phosphopantetheine binding"/>
    <property type="evidence" value="ECO:0007669"/>
    <property type="project" value="InterPro"/>
</dbReference>
<evidence type="ECO:0000256" key="1">
    <source>
        <dbReference type="ARBA" id="ARBA00022450"/>
    </source>
</evidence>
<sequence length="1729" mass="188592">MSTTAGPVLHDLFRQQAARTPDHIAVVGGGAGGLPYTTLTYAELEALSDSLAARLQSEYNTGIGSLVGIYMPKDAGYIVSYIAVLKAGGAYMPIDANYPNDLLEMVMQDAKPSCVCTTKALAAKLPESQKKFIFDEDSTAWRKELSDGRRPENLNVKDTDPAYCVYSSGTTGKPKGIVCPHRGAVVSYDYRFKAYPYGKDEREACNVFFVWELLRPLLKGATLYVVPDTVIYDSTVLPEYIKDNEISRMLFTPSLLEAMLDSPGVSDMTGLQLVILCGEVVSTQLRQKIRRNLPNTRIHNLYSVSECHDVAGSDLSVDDPQLDPSNRKFCPVGNLLPQVKANILDPESLEPVPLGVAGEIYVEGPTLAIGYLNRPELTAAKFITRDGRRMYKTGDVGYVVEGGMLEISGRCDSMVKIRGYSIELKAVQVAMYELCGDIIHECIVTTAMHNDDRKLVAYVVRKDPSADPNLVKKTIKSKLKSRLPFYMIPTYICVLESLPVNSTSGKLDAKRLPEIDFANEGTDMTVPPSTTTERTIASIYARVLDIPVSTVDVTLGFFELGGHSLLTIKLLQLLNAEYPDKEITLQDLFDHQSVRRMADFIVADRAVSDEELDLHQEVSVLQKSFLINPACMQQVRAFWRNIVNEGALGNSRVLLTGATGFLGSHILASLLKSSPRISVYCLIRPPVDRLSWHEDDASPHSTASPAAACRRRLLATLEQYHLMGGDGLNSADVKDRAHILVGDVSLESFGMPSEDYDYWTTHVDCVVHAAAQVNLLYPYQALFKGNVQASVHVASFCLYNKVKPLHYVSTDAVFPVGKERHYAEDFSIFDAKSPVANELKSGYAQTKWAAEDLIHKFAESTGLPSVIYRLGNLGGYVGPDGLATWNPRDSNLEFLRACVELGMVPAQTEGLHLELTPVNLASDFIVDCLWDIRHTNGKVFHLIQPNTIPMGDVFTCLSSAGYKVEQCSLDAWPADGTFMNRDTVKELCGDNNTYGVENTVSRIPSGKYFEVELSTLQEYIRGLGRAQLLPSAPEGPLSGMVISLVGLPSSDTLQRTLQSQGALVVPAGGFKVLYAASGCDVASVINDVCKKLPAFKGVKGAIITTLDSNSIQERGLNAFLAEVARGMAIPMLALPASSSIDSVAQYVSACAKHQGQTDEGVPSVNKNRVYRALQRVYRLLPKNASFGTPAWTQRESEWLAVLRWWGCTSHRETGESSALNTDGSTKENGIDWVDRSSRLQAEALRCYTAMVRHASTAHVSQAWLLDTLDCPGLLTQCTSGKSPYVRRAAVHACAATLRHELEGGSKTGGRALTTKSCSRETLRLLAAARSRELLDRRTAISAGSELASLLPLVFPAQQDARLGKRATVGVEVAEEIRGFALRLLTSEFKSSEDRQAAARASAAVAASAPAAADRDGALDEVFKRVMERTDDPEDDSVGLVDAAQACLLLGGDTQGPAARYLRDSLGSPDKAVRCRAFLAATRTPQRVPCLVPALVEYATLREAAAPVLFETIAKHLTFETLTGIDALLVAQAEHAVSLRHGTVPEICAQRGAVLPVSVRVIDIEESPAALVRLAVRLVSECLRDGRYHALRLQALDELARCNSPPEVLLDQALRPSEELRNPKDRSLGKVAMVAGRALGSAKASCNVKRRCSSFLLRILERVWEVSGYVGNVAMRELREAPRHQVDWPRVRQVVEAALETAPAAEDAAVAKKEIALQNFLAVIVSRELG</sequence>
<dbReference type="Proteomes" id="UP000570595">
    <property type="component" value="Unassembled WGS sequence"/>
</dbReference>
<dbReference type="SUPFAM" id="SSF51735">
    <property type="entry name" value="NAD(P)-binding Rossmann-fold domains"/>
    <property type="match status" value="1"/>
</dbReference>
<dbReference type="Gene3D" id="1.10.1200.10">
    <property type="entry name" value="ACP-like"/>
    <property type="match status" value="1"/>
</dbReference>
<reference evidence="4 5" key="1">
    <citation type="submission" date="2020-04" db="EMBL/GenBank/DDBJ databases">
        <title>Perkinsus olseni comparative genomics.</title>
        <authorList>
            <person name="Bogema D.R."/>
        </authorList>
    </citation>
    <scope>NUCLEOTIDE SEQUENCE [LARGE SCALE GENOMIC DNA]</scope>
    <source>
        <strain evidence="4">ATCC PRA-179</strain>
    </source>
</reference>
<organism evidence="4 5">
    <name type="scientific">Perkinsus olseni</name>
    <name type="common">Perkinsus atlanticus</name>
    <dbReference type="NCBI Taxonomy" id="32597"/>
    <lineage>
        <taxon>Eukaryota</taxon>
        <taxon>Sar</taxon>
        <taxon>Alveolata</taxon>
        <taxon>Perkinsozoa</taxon>
        <taxon>Perkinsea</taxon>
        <taxon>Perkinsida</taxon>
        <taxon>Perkinsidae</taxon>
        <taxon>Perkinsus</taxon>
    </lineage>
</organism>
<feature type="domain" description="Carrier" evidence="3">
    <location>
        <begin position="527"/>
        <end position="605"/>
    </location>
</feature>
<dbReference type="CDD" id="cd05930">
    <property type="entry name" value="A_NRPS"/>
    <property type="match status" value="1"/>
</dbReference>
<dbReference type="Gene3D" id="3.40.50.12780">
    <property type="entry name" value="N-terminal domain of ligase-like"/>
    <property type="match status" value="1"/>
</dbReference>